<dbReference type="RefSeq" id="WP_109767884.1">
    <property type="nucleotide sequence ID" value="NZ_JBBMFN010000111.1"/>
</dbReference>
<name>A0ABV1F7G8_9BACI</name>
<dbReference type="EMBL" id="JBBMFN010000111">
    <property type="protein sequence ID" value="MEQ2468503.1"/>
    <property type="molecule type" value="Genomic_DNA"/>
</dbReference>
<reference evidence="1 2" key="1">
    <citation type="submission" date="2024-03" db="EMBL/GenBank/DDBJ databases">
        <title>Human intestinal bacterial collection.</title>
        <authorList>
            <person name="Pauvert C."/>
            <person name="Hitch T.C.A."/>
            <person name="Clavel T."/>
        </authorList>
    </citation>
    <scope>NUCLEOTIDE SEQUENCE [LARGE SCALE GENOMIC DNA]</scope>
    <source>
        <strain evidence="1 2">CLA-SR-H024</strain>
    </source>
</reference>
<accession>A0ABV1F7G8</accession>
<dbReference type="Proteomes" id="UP001465426">
    <property type="component" value="Unassembled WGS sequence"/>
</dbReference>
<evidence type="ECO:0000313" key="2">
    <source>
        <dbReference type="Proteomes" id="UP001465426"/>
    </source>
</evidence>
<gene>
    <name evidence="1" type="ORF">WMO63_22890</name>
</gene>
<keyword evidence="2" id="KW-1185">Reference proteome</keyword>
<evidence type="ECO:0000313" key="1">
    <source>
        <dbReference type="EMBL" id="MEQ2468503.1"/>
    </source>
</evidence>
<sequence>MNHYTIQFLCGQINYVRAFFENYQDAKVQTDVEILNKIKANIQVESALNVTEVQSYLEKIFQQSKYGCALHFQTIVIEGGE</sequence>
<organism evidence="1 2">
    <name type="scientific">Niallia hominis</name>
    <dbReference type="NCBI Taxonomy" id="3133173"/>
    <lineage>
        <taxon>Bacteria</taxon>
        <taxon>Bacillati</taxon>
        <taxon>Bacillota</taxon>
        <taxon>Bacilli</taxon>
        <taxon>Bacillales</taxon>
        <taxon>Bacillaceae</taxon>
        <taxon>Niallia</taxon>
    </lineage>
</organism>
<comment type="caution">
    <text evidence="1">The sequence shown here is derived from an EMBL/GenBank/DDBJ whole genome shotgun (WGS) entry which is preliminary data.</text>
</comment>
<protein>
    <submittedName>
        <fullName evidence="1">Uncharacterized protein</fullName>
    </submittedName>
</protein>
<proteinExistence type="predicted"/>